<name>A0A1H7N2N3_9PROT</name>
<evidence type="ECO:0000256" key="8">
    <source>
        <dbReference type="SAM" id="Phobius"/>
    </source>
</evidence>
<dbReference type="GO" id="GO:0016020">
    <property type="term" value="C:membrane"/>
    <property type="evidence" value="ECO:0007669"/>
    <property type="project" value="UniProtKB-SubCell"/>
</dbReference>
<dbReference type="GO" id="GO:0004252">
    <property type="term" value="F:serine-type endopeptidase activity"/>
    <property type="evidence" value="ECO:0007669"/>
    <property type="project" value="InterPro"/>
</dbReference>
<comment type="subcellular location">
    <subcellularLocation>
        <location evidence="1">Membrane</location>
        <topology evidence="1">Multi-pass membrane protein</topology>
    </subcellularLocation>
</comment>
<dbReference type="GO" id="GO:0006508">
    <property type="term" value="P:proteolysis"/>
    <property type="evidence" value="ECO:0007669"/>
    <property type="project" value="UniProtKB-KW"/>
</dbReference>
<dbReference type="Pfam" id="PF01694">
    <property type="entry name" value="Rhomboid"/>
    <property type="match status" value="1"/>
</dbReference>
<feature type="region of interest" description="Disordered" evidence="7">
    <location>
        <begin position="348"/>
        <end position="384"/>
    </location>
</feature>
<keyword evidence="6 8" id="KW-0472">Membrane</keyword>
<feature type="domain" description="Peptidase S54 rhomboid" evidence="9">
    <location>
        <begin position="61"/>
        <end position="202"/>
    </location>
</feature>
<keyword evidence="11" id="KW-1185">Reference proteome</keyword>
<accession>A0A1H7N2N3</accession>
<feature type="transmembrane region" description="Helical" evidence="8">
    <location>
        <begin position="126"/>
        <end position="147"/>
    </location>
</feature>
<feature type="transmembrane region" description="Helical" evidence="8">
    <location>
        <begin position="63"/>
        <end position="87"/>
    </location>
</feature>
<evidence type="ECO:0000256" key="1">
    <source>
        <dbReference type="ARBA" id="ARBA00004141"/>
    </source>
</evidence>
<keyword evidence="5 8" id="KW-1133">Transmembrane helix</keyword>
<dbReference type="Gene3D" id="1.20.1540.10">
    <property type="entry name" value="Rhomboid-like"/>
    <property type="match status" value="1"/>
</dbReference>
<feature type="transmembrane region" description="Helical" evidence="8">
    <location>
        <begin position="216"/>
        <end position="240"/>
    </location>
</feature>
<dbReference type="EMBL" id="FOBH01000006">
    <property type="protein sequence ID" value="SEL17760.1"/>
    <property type="molecule type" value="Genomic_DNA"/>
</dbReference>
<feature type="transmembrane region" description="Helical" evidence="8">
    <location>
        <begin position="99"/>
        <end position="120"/>
    </location>
</feature>
<evidence type="ECO:0000313" key="11">
    <source>
        <dbReference type="Proteomes" id="UP000198620"/>
    </source>
</evidence>
<comment type="similarity">
    <text evidence="2">Belongs to the peptidase S54 family.</text>
</comment>
<evidence type="ECO:0000259" key="9">
    <source>
        <dbReference type="Pfam" id="PF01694"/>
    </source>
</evidence>
<evidence type="ECO:0000256" key="5">
    <source>
        <dbReference type="ARBA" id="ARBA00022989"/>
    </source>
</evidence>
<feature type="transmembrane region" description="Helical" evidence="8">
    <location>
        <begin position="184"/>
        <end position="204"/>
    </location>
</feature>
<evidence type="ECO:0000256" key="3">
    <source>
        <dbReference type="ARBA" id="ARBA00022692"/>
    </source>
</evidence>
<proteinExistence type="inferred from homology"/>
<dbReference type="PANTHER" id="PTHR43731">
    <property type="entry name" value="RHOMBOID PROTEASE"/>
    <property type="match status" value="1"/>
</dbReference>
<dbReference type="InterPro" id="IPR022764">
    <property type="entry name" value="Peptidase_S54_rhomboid_dom"/>
</dbReference>
<keyword evidence="3 8" id="KW-0812">Transmembrane</keyword>
<feature type="compositionally biased region" description="Basic and acidic residues" evidence="7">
    <location>
        <begin position="360"/>
        <end position="384"/>
    </location>
</feature>
<evidence type="ECO:0000256" key="4">
    <source>
        <dbReference type="ARBA" id="ARBA00022801"/>
    </source>
</evidence>
<reference evidence="10 11" key="1">
    <citation type="submission" date="2016-10" db="EMBL/GenBank/DDBJ databases">
        <authorList>
            <person name="de Groot N.N."/>
        </authorList>
    </citation>
    <scope>NUCLEOTIDE SEQUENCE [LARGE SCALE GENOMIC DNA]</scope>
    <source>
        <strain evidence="10 11">Nv1</strain>
    </source>
</reference>
<dbReference type="STRING" id="1233.SAMN05216387_10631"/>
<protein>
    <submittedName>
        <fullName evidence="10">Rhomboid protease GluP</fullName>
    </submittedName>
</protein>
<gene>
    <name evidence="10" type="ORF">SAMN05216387_10631</name>
</gene>
<dbReference type="AlphaFoldDB" id="A0A1H7N2N3"/>
<feature type="transmembrane region" description="Helical" evidence="8">
    <location>
        <begin position="159"/>
        <end position="178"/>
    </location>
</feature>
<evidence type="ECO:0000313" key="10">
    <source>
        <dbReference type="EMBL" id="SEL17760.1"/>
    </source>
</evidence>
<dbReference type="OrthoDB" id="9778341at2"/>
<dbReference type="InterPro" id="IPR035952">
    <property type="entry name" value="Rhomboid-like_sf"/>
</dbReference>
<keyword evidence="4" id="KW-0378">Hydrolase</keyword>
<organism evidence="10 11">
    <name type="scientific">Nitrosovibrio tenuis</name>
    <dbReference type="NCBI Taxonomy" id="1233"/>
    <lineage>
        <taxon>Bacteria</taxon>
        <taxon>Pseudomonadati</taxon>
        <taxon>Pseudomonadota</taxon>
        <taxon>Betaproteobacteria</taxon>
        <taxon>Nitrosomonadales</taxon>
        <taxon>Nitrosomonadaceae</taxon>
        <taxon>Nitrosovibrio</taxon>
    </lineage>
</organism>
<evidence type="ECO:0000256" key="7">
    <source>
        <dbReference type="SAM" id="MobiDB-lite"/>
    </source>
</evidence>
<dbReference type="RefSeq" id="WP_090828692.1">
    <property type="nucleotide sequence ID" value="NZ_FOBH01000006.1"/>
</dbReference>
<feature type="transmembrane region" description="Helical" evidence="8">
    <location>
        <begin position="20"/>
        <end position="43"/>
    </location>
</feature>
<dbReference type="PANTHER" id="PTHR43731:SF14">
    <property type="entry name" value="PRESENILIN-ASSOCIATED RHOMBOID-LIKE PROTEIN, MITOCHONDRIAL"/>
    <property type="match status" value="1"/>
</dbReference>
<dbReference type="InterPro" id="IPR050925">
    <property type="entry name" value="Rhomboid_protease_S54"/>
</dbReference>
<dbReference type="Proteomes" id="UP000198620">
    <property type="component" value="Unassembled WGS sequence"/>
</dbReference>
<dbReference type="SUPFAM" id="SSF144091">
    <property type="entry name" value="Rhomboid-like"/>
    <property type="match status" value="1"/>
</dbReference>
<evidence type="ECO:0000256" key="6">
    <source>
        <dbReference type="ARBA" id="ARBA00023136"/>
    </source>
</evidence>
<sequence>MLSLHDLLYQRAPRVPVTLLLVTANLLIFLAMLASGAGLWHSANSIQLAWGANFGPATQDGEWWRLGTAMFLHFGAIHLTLNMWALWDGGQLVERMYGHARFAGIYFSSGLTGNLLSLVAHKGAAISGGASGAIFGMYGALMVFLWRERRNLHPRDFRWFFWGAAGFASASLALGLLITGIDNAAHIGGFLAGILGGVILARPINKAKPDPHRPRVLAGAAFALSIVILIGGIPAPAYLWSQELLARKEIGQFLRDDAAISQAWQKILDEGKRGNISFEELAGRIDTVVSDRYEESFEQLSHIPPNPAMPSAATLETLRHYAERRRDASRALAEGLRAHEPEQIRHALEMAKQSQQPAQPEREDVNKSINNKADRGSVKTEDER</sequence>
<keyword evidence="10" id="KW-0645">Protease</keyword>
<evidence type="ECO:0000256" key="2">
    <source>
        <dbReference type="ARBA" id="ARBA00009045"/>
    </source>
</evidence>